<keyword evidence="2" id="KW-1185">Reference proteome</keyword>
<name>A0A1Q4V0S3_9ACTN</name>
<sequence>MERMYTNNRPGERRIHVEIGEAEITDLLAELGTPASDTGRQFVEILDVAHRRFGGERREPGADDQ</sequence>
<dbReference type="EMBL" id="LFBV01000009">
    <property type="protein sequence ID" value="OKH91475.1"/>
    <property type="molecule type" value="Genomic_DNA"/>
</dbReference>
<comment type="caution">
    <text evidence="1">The sequence shown here is derived from an EMBL/GenBank/DDBJ whole genome shotgun (WGS) entry which is preliminary data.</text>
</comment>
<evidence type="ECO:0000313" key="2">
    <source>
        <dbReference type="Proteomes" id="UP000186455"/>
    </source>
</evidence>
<reference evidence="1 2" key="1">
    <citation type="submission" date="2015-06" db="EMBL/GenBank/DDBJ databases">
        <title>Cloning and characterization of the uncialamcin biosynthetic gene cluster.</title>
        <authorList>
            <person name="Yan X."/>
            <person name="Huang T."/>
            <person name="Ge H."/>
            <person name="Shen B."/>
        </authorList>
    </citation>
    <scope>NUCLEOTIDE SEQUENCE [LARGE SCALE GENOMIC DNA]</scope>
    <source>
        <strain evidence="1 2">DCA2648</strain>
    </source>
</reference>
<protein>
    <submittedName>
        <fullName evidence="1">Uncharacterized protein</fullName>
    </submittedName>
</protein>
<accession>A0A1Q4V0S3</accession>
<dbReference type="Proteomes" id="UP000186455">
    <property type="component" value="Unassembled WGS sequence"/>
</dbReference>
<evidence type="ECO:0000313" key="1">
    <source>
        <dbReference type="EMBL" id="OKH91475.1"/>
    </source>
</evidence>
<gene>
    <name evidence="1" type="ORF">AB852_28355</name>
</gene>
<dbReference type="RefSeq" id="WP_073793160.1">
    <property type="nucleotide sequence ID" value="NZ_LFBV01000009.1"/>
</dbReference>
<proteinExistence type="predicted"/>
<organism evidence="1 2">
    <name type="scientific">Streptomyces uncialis</name>
    <dbReference type="NCBI Taxonomy" id="1048205"/>
    <lineage>
        <taxon>Bacteria</taxon>
        <taxon>Bacillati</taxon>
        <taxon>Actinomycetota</taxon>
        <taxon>Actinomycetes</taxon>
        <taxon>Kitasatosporales</taxon>
        <taxon>Streptomycetaceae</taxon>
        <taxon>Streptomyces</taxon>
    </lineage>
</organism>
<dbReference type="AlphaFoldDB" id="A0A1Q4V0S3"/>